<dbReference type="AlphaFoldDB" id="A0A4D6YD47"/>
<evidence type="ECO:0000256" key="4">
    <source>
        <dbReference type="ARBA" id="ARBA00022741"/>
    </source>
</evidence>
<dbReference type="CDD" id="cd03108">
    <property type="entry name" value="AdSS"/>
    <property type="match status" value="1"/>
</dbReference>
<accession>A0A4D6YD47</accession>
<feature type="binding site" evidence="8">
    <location>
        <begin position="301"/>
        <end position="307"/>
    </location>
    <ligand>
        <name>substrate</name>
    </ligand>
</feature>
<keyword evidence="4 8" id="KW-0547">Nucleotide-binding</keyword>
<feature type="binding site" description="in other chain" evidence="8">
    <location>
        <begin position="14"/>
        <end position="17"/>
    </location>
    <ligand>
        <name>IMP</name>
        <dbReference type="ChEBI" id="CHEBI:58053"/>
        <note>ligand shared between dimeric partners</note>
    </ligand>
</feature>
<evidence type="ECO:0000313" key="12">
    <source>
        <dbReference type="Proteomes" id="UP000298566"/>
    </source>
</evidence>
<keyword evidence="2 8" id="KW-0436">Ligase</keyword>
<dbReference type="NCBIfam" id="NF002223">
    <property type="entry name" value="PRK01117.1"/>
    <property type="match status" value="1"/>
</dbReference>
<dbReference type="HAMAP" id="MF_00011">
    <property type="entry name" value="Adenylosucc_synth"/>
    <property type="match status" value="1"/>
</dbReference>
<dbReference type="PROSITE" id="PS00513">
    <property type="entry name" value="ADENYLOSUCCIN_SYN_2"/>
    <property type="match status" value="1"/>
</dbReference>
<dbReference type="RefSeq" id="WP_158336796.1">
    <property type="nucleotide sequence ID" value="NZ_CP033004.1"/>
</dbReference>
<dbReference type="Gene3D" id="3.40.440.10">
    <property type="entry name" value="Adenylosuccinate Synthetase, subunit A, domain 1"/>
    <property type="match status" value="1"/>
</dbReference>
<keyword evidence="8" id="KW-0963">Cytoplasm</keyword>
<protein>
    <recommendedName>
        <fullName evidence="8 10">Adenylosuccinate synthetase</fullName>
        <shortName evidence="8">AMPSase</shortName>
        <shortName evidence="8">AdSS</shortName>
        <ecNumber evidence="8 10">6.3.4.4</ecNumber>
    </recommendedName>
    <alternativeName>
        <fullName evidence="8">IMP--aspartate ligase</fullName>
    </alternativeName>
</protein>
<dbReference type="SMART" id="SM00788">
    <property type="entry name" value="Adenylsucc_synt"/>
    <property type="match status" value="1"/>
</dbReference>
<evidence type="ECO:0000256" key="7">
    <source>
        <dbReference type="ARBA" id="ARBA00023134"/>
    </source>
</evidence>
<dbReference type="GO" id="GO:0005737">
    <property type="term" value="C:cytoplasm"/>
    <property type="evidence" value="ECO:0007669"/>
    <property type="project" value="UniProtKB-SubCell"/>
</dbReference>
<dbReference type="GO" id="GO:0005525">
    <property type="term" value="F:GTP binding"/>
    <property type="evidence" value="ECO:0007669"/>
    <property type="project" value="UniProtKB-UniRule"/>
</dbReference>
<dbReference type="InterPro" id="IPR001114">
    <property type="entry name" value="Adenylosuccinate_synthetase"/>
</dbReference>
<feature type="binding site" evidence="8">
    <location>
        <begin position="333"/>
        <end position="335"/>
    </location>
    <ligand>
        <name>GTP</name>
        <dbReference type="ChEBI" id="CHEBI:37565"/>
    </ligand>
</feature>
<sequence>MKGNIAIIGAQWGDEGKGKIVDFLTNKDTNYVVRYQGGHNAGHTLVVNEKKIVLHVLPSGILHDNVTAVIANGVVLSPVHFINEIEMLQKHNYDVRNRIIISQSCHLIFCYHIAMDIARENQYGKYSIGTTKCGIGPAYEDKIARRGLRVGDLRDWDFFSRRLEDNVNYYNHQLINFYHVSGVNYKSIINEMILIKDVLIKISDDTSKILEDAKYNNKLIIFEGAQGTLLDIDHGIYPYVTSSNSVSGGICTGCGIGPSNITNVLGVFKSYSTRVGSGPFPTEVFGDLDAYFCNKGNEFGSTTGRRRRTGWLDTVLLKKSVQLNSFSKLCLTKLDVLDDLEDIKICIGYRYNNSDFKYDRIPFCHKDWKMIEPVYETLHGWQENTVGITNFNDLPVLAKKFIFRIEKILGVFINIISTGPNRNDTIIRSI</sequence>
<comment type="subcellular location">
    <subcellularLocation>
        <location evidence="8">Cytoplasm</location>
    </subcellularLocation>
</comment>
<evidence type="ECO:0000256" key="9">
    <source>
        <dbReference type="PROSITE-ProRule" id="PRU10134"/>
    </source>
</evidence>
<keyword evidence="5 8" id="KW-0658">Purine biosynthesis</keyword>
<dbReference type="SUPFAM" id="SSF52540">
    <property type="entry name" value="P-loop containing nucleoside triphosphate hydrolases"/>
    <property type="match status" value="1"/>
</dbReference>
<dbReference type="GO" id="GO:0004019">
    <property type="term" value="F:adenylosuccinate synthase activity"/>
    <property type="evidence" value="ECO:0007669"/>
    <property type="project" value="UniProtKB-UniRule"/>
</dbReference>
<dbReference type="InterPro" id="IPR018220">
    <property type="entry name" value="Adenylosuccin_syn_GTP-bd"/>
</dbReference>
<evidence type="ECO:0000256" key="3">
    <source>
        <dbReference type="ARBA" id="ARBA00022723"/>
    </source>
</evidence>
<comment type="subunit">
    <text evidence="1 8">Homodimer.</text>
</comment>
<dbReference type="Gene3D" id="1.10.300.10">
    <property type="entry name" value="Adenylosuccinate Synthetase, subunit A, domain 2"/>
    <property type="match status" value="1"/>
</dbReference>
<comment type="similarity">
    <text evidence="8 10">Belongs to the adenylosuccinate synthetase family.</text>
</comment>
<reference evidence="11 12" key="1">
    <citation type="submission" date="2018-10" db="EMBL/GenBank/DDBJ databases">
        <title>Comparative functional genomics of the obligate endosymbiont Buchnera aphidicola.</title>
        <authorList>
            <person name="Chong R.A."/>
        </authorList>
    </citation>
    <scope>NUCLEOTIDE SEQUENCE [LARGE SCALE GENOMIC DNA]</scope>
    <source>
        <strain evidence="11 12">Mrh</strain>
    </source>
</reference>
<keyword evidence="7 8" id="KW-0342">GTP-binding</keyword>
<feature type="active site" evidence="9">
    <location>
        <position position="142"/>
    </location>
</feature>
<dbReference type="Pfam" id="PF00709">
    <property type="entry name" value="Adenylsucc_synt"/>
    <property type="match status" value="1"/>
</dbReference>
<comment type="catalytic activity">
    <reaction evidence="8 10">
        <text>IMP + L-aspartate + GTP = N(6)-(1,2-dicarboxyethyl)-AMP + GDP + phosphate + 2 H(+)</text>
        <dbReference type="Rhea" id="RHEA:15753"/>
        <dbReference type="ChEBI" id="CHEBI:15378"/>
        <dbReference type="ChEBI" id="CHEBI:29991"/>
        <dbReference type="ChEBI" id="CHEBI:37565"/>
        <dbReference type="ChEBI" id="CHEBI:43474"/>
        <dbReference type="ChEBI" id="CHEBI:57567"/>
        <dbReference type="ChEBI" id="CHEBI:58053"/>
        <dbReference type="ChEBI" id="CHEBI:58189"/>
        <dbReference type="EC" id="6.3.4.4"/>
    </reaction>
</comment>
<feature type="binding site" description="in other chain" evidence="8">
    <location>
        <position position="131"/>
    </location>
    <ligand>
        <name>IMP</name>
        <dbReference type="ChEBI" id="CHEBI:58053"/>
        <note>ligand shared between dimeric partners</note>
    </ligand>
</feature>
<dbReference type="InterPro" id="IPR042111">
    <property type="entry name" value="Adenylosuccinate_synth_dom3"/>
</dbReference>
<dbReference type="EC" id="6.3.4.4" evidence="8 10"/>
<feature type="binding site" description="in other chain" evidence="8">
    <location>
        <begin position="40"/>
        <end position="43"/>
    </location>
    <ligand>
        <name>IMP</name>
        <dbReference type="ChEBI" id="CHEBI:58053"/>
        <note>ligand shared between dimeric partners</note>
    </ligand>
</feature>
<organism evidence="11 12">
    <name type="scientific">Buchnera aphidicola subsp. Melaphis rhois</name>
    <dbReference type="NCBI Taxonomy" id="118103"/>
    <lineage>
        <taxon>Bacteria</taxon>
        <taxon>Pseudomonadati</taxon>
        <taxon>Pseudomonadota</taxon>
        <taxon>Gammaproteobacteria</taxon>
        <taxon>Enterobacterales</taxon>
        <taxon>Erwiniaceae</taxon>
        <taxon>Buchnera</taxon>
    </lineage>
</organism>
<evidence type="ECO:0000256" key="10">
    <source>
        <dbReference type="RuleBase" id="RU000520"/>
    </source>
</evidence>
<evidence type="ECO:0000313" key="11">
    <source>
        <dbReference type="EMBL" id="QCI23580.1"/>
    </source>
</evidence>
<feature type="binding site" evidence="8">
    <location>
        <position position="42"/>
    </location>
    <ligand>
        <name>Mg(2+)</name>
        <dbReference type="ChEBI" id="CHEBI:18420"/>
    </ligand>
</feature>
<feature type="binding site" evidence="8">
    <location>
        <position position="307"/>
    </location>
    <ligand>
        <name>GTP</name>
        <dbReference type="ChEBI" id="CHEBI:37565"/>
    </ligand>
</feature>
<dbReference type="InterPro" id="IPR027417">
    <property type="entry name" value="P-loop_NTPase"/>
</dbReference>
<evidence type="ECO:0000256" key="1">
    <source>
        <dbReference type="ARBA" id="ARBA00011738"/>
    </source>
</evidence>
<feature type="binding site" evidence="8">
    <location>
        <begin position="42"/>
        <end position="44"/>
    </location>
    <ligand>
        <name>GTP</name>
        <dbReference type="ChEBI" id="CHEBI:37565"/>
    </ligand>
</feature>
<feature type="binding site" evidence="8">
    <location>
        <begin position="13"/>
        <end position="19"/>
    </location>
    <ligand>
        <name>GTP</name>
        <dbReference type="ChEBI" id="CHEBI:37565"/>
    </ligand>
</feature>
<dbReference type="FunFam" id="3.90.170.10:FF:000001">
    <property type="entry name" value="Adenylosuccinate synthetase"/>
    <property type="match status" value="1"/>
</dbReference>
<dbReference type="NCBIfam" id="TIGR00184">
    <property type="entry name" value="purA"/>
    <property type="match status" value="1"/>
</dbReference>
<evidence type="ECO:0000256" key="8">
    <source>
        <dbReference type="HAMAP-Rule" id="MF_00011"/>
    </source>
</evidence>
<dbReference type="EMBL" id="CP033004">
    <property type="protein sequence ID" value="QCI23580.1"/>
    <property type="molecule type" value="Genomic_DNA"/>
</dbReference>
<dbReference type="Proteomes" id="UP000298566">
    <property type="component" value="Chromosome"/>
</dbReference>
<dbReference type="OrthoDB" id="9807553at2"/>
<keyword evidence="3 8" id="KW-0479">Metal-binding</keyword>
<gene>
    <name evidence="8" type="primary">purA</name>
    <name evidence="11" type="ORF">D9V73_02670</name>
</gene>
<comment type="cofactor">
    <cofactor evidence="8">
        <name>Mg(2+)</name>
        <dbReference type="ChEBI" id="CHEBI:18420"/>
    </cofactor>
    <text evidence="8">Binds 1 Mg(2+) ion per subunit.</text>
</comment>
<dbReference type="GO" id="GO:0044208">
    <property type="term" value="P:'de novo' AMP biosynthetic process"/>
    <property type="evidence" value="ECO:0007669"/>
    <property type="project" value="UniProtKB-UniRule"/>
</dbReference>
<dbReference type="FunFam" id="1.10.300.10:FF:000001">
    <property type="entry name" value="Adenylosuccinate synthetase"/>
    <property type="match status" value="1"/>
</dbReference>
<feature type="binding site" evidence="8">
    <location>
        <begin position="417"/>
        <end position="419"/>
    </location>
    <ligand>
        <name>GTP</name>
        <dbReference type="ChEBI" id="CHEBI:37565"/>
    </ligand>
</feature>
<dbReference type="InterPro" id="IPR033128">
    <property type="entry name" value="Adenylosuccin_syn_Lys_AS"/>
</dbReference>
<dbReference type="Gene3D" id="3.90.170.10">
    <property type="entry name" value="Adenylosuccinate Synthetase, subunit A, domain 3"/>
    <property type="match status" value="1"/>
</dbReference>
<dbReference type="PROSITE" id="PS01266">
    <property type="entry name" value="ADENYLOSUCCIN_SYN_1"/>
    <property type="match status" value="1"/>
</dbReference>
<dbReference type="InterPro" id="IPR042110">
    <property type="entry name" value="Adenylosuccinate_synth_dom2"/>
</dbReference>
<feature type="binding site" evidence="8">
    <location>
        <position position="14"/>
    </location>
    <ligand>
        <name>Mg(2+)</name>
        <dbReference type="ChEBI" id="CHEBI:18420"/>
    </ligand>
</feature>
<dbReference type="PANTHER" id="PTHR11846">
    <property type="entry name" value="ADENYLOSUCCINATE SYNTHETASE"/>
    <property type="match status" value="1"/>
</dbReference>
<comment type="function">
    <text evidence="8">Plays an important role in the de novo pathway of purine nucleotide biosynthesis. Catalyzes the first committed step in the biosynthesis of AMP from IMP.</text>
</comment>
<dbReference type="PANTHER" id="PTHR11846:SF0">
    <property type="entry name" value="ADENYLOSUCCINATE SYNTHETASE"/>
    <property type="match status" value="1"/>
</dbReference>
<dbReference type="GO" id="GO:0046040">
    <property type="term" value="P:IMP metabolic process"/>
    <property type="evidence" value="ECO:0007669"/>
    <property type="project" value="TreeGrafter"/>
</dbReference>
<evidence type="ECO:0000256" key="5">
    <source>
        <dbReference type="ARBA" id="ARBA00022755"/>
    </source>
</evidence>
<feature type="binding site" description="in other chain" evidence="8">
    <location>
        <position position="226"/>
    </location>
    <ligand>
        <name>IMP</name>
        <dbReference type="ChEBI" id="CHEBI:58053"/>
        <note>ligand shared between dimeric partners</note>
    </ligand>
</feature>
<proteinExistence type="inferred from homology"/>
<dbReference type="InterPro" id="IPR042109">
    <property type="entry name" value="Adenylosuccinate_synth_dom1"/>
</dbReference>
<feature type="binding site" evidence="8">
    <location>
        <position position="145"/>
    </location>
    <ligand>
        <name>IMP</name>
        <dbReference type="ChEBI" id="CHEBI:58053"/>
        <note>ligand shared between dimeric partners</note>
    </ligand>
</feature>
<feature type="binding site" description="in other chain" evidence="8">
    <location>
        <position position="241"/>
    </location>
    <ligand>
        <name>IMP</name>
        <dbReference type="ChEBI" id="CHEBI:58053"/>
        <note>ligand shared between dimeric partners</note>
    </ligand>
</feature>
<dbReference type="GO" id="GO:0000287">
    <property type="term" value="F:magnesium ion binding"/>
    <property type="evidence" value="ECO:0007669"/>
    <property type="project" value="UniProtKB-UniRule"/>
</dbReference>
<keyword evidence="6 8" id="KW-0460">Magnesium</keyword>
<evidence type="ECO:0000256" key="2">
    <source>
        <dbReference type="ARBA" id="ARBA00022598"/>
    </source>
</evidence>
<feature type="active site" description="Proton acceptor" evidence="8">
    <location>
        <position position="14"/>
    </location>
</feature>
<comment type="pathway">
    <text evidence="8 10">Purine metabolism; AMP biosynthesis via de novo pathway; AMP from IMP: step 1/2.</text>
</comment>
<name>A0A4D6YD47_BUCMH</name>
<feature type="active site" description="Proton donor" evidence="8">
    <location>
        <position position="43"/>
    </location>
</feature>
<dbReference type="UniPathway" id="UPA00075">
    <property type="reaction ID" value="UER00335"/>
</dbReference>
<evidence type="ECO:0000256" key="6">
    <source>
        <dbReference type="ARBA" id="ARBA00022842"/>
    </source>
</evidence>
<feature type="binding site" description="in other chain" evidence="8">
    <location>
        <position position="305"/>
    </location>
    <ligand>
        <name>IMP</name>
        <dbReference type="ChEBI" id="CHEBI:58053"/>
        <note>ligand shared between dimeric partners</note>
    </ligand>
</feature>